<feature type="compositionally biased region" description="Low complexity" evidence="1">
    <location>
        <begin position="14"/>
        <end position="25"/>
    </location>
</feature>
<feature type="transmembrane region" description="Helical" evidence="2">
    <location>
        <begin position="128"/>
        <end position="147"/>
    </location>
</feature>
<dbReference type="Proteomes" id="UP000641932">
    <property type="component" value="Unassembled WGS sequence"/>
</dbReference>
<gene>
    <name evidence="3" type="ORF">GCM10012280_35070</name>
</gene>
<protein>
    <recommendedName>
        <fullName evidence="5">Integral membrane protein</fullName>
    </recommendedName>
</protein>
<evidence type="ECO:0000313" key="4">
    <source>
        <dbReference type="Proteomes" id="UP000641932"/>
    </source>
</evidence>
<reference evidence="3" key="1">
    <citation type="journal article" date="2014" name="Int. J. Syst. Evol. Microbiol.">
        <title>Complete genome sequence of Corynebacterium casei LMG S-19264T (=DSM 44701T), isolated from a smear-ripened cheese.</title>
        <authorList>
            <consortium name="US DOE Joint Genome Institute (JGI-PGF)"/>
            <person name="Walter F."/>
            <person name="Albersmeier A."/>
            <person name="Kalinowski J."/>
            <person name="Ruckert C."/>
        </authorList>
    </citation>
    <scope>NUCLEOTIDE SEQUENCE</scope>
    <source>
        <strain evidence="3">CGMCC 4.7201</strain>
    </source>
</reference>
<comment type="caution">
    <text evidence="3">The sequence shown here is derived from an EMBL/GenBank/DDBJ whole genome shotgun (WGS) entry which is preliminary data.</text>
</comment>
<dbReference type="AlphaFoldDB" id="A0A917ZT47"/>
<keyword evidence="2" id="KW-0472">Membrane</keyword>
<accession>A0A917ZT47</accession>
<evidence type="ECO:0000256" key="2">
    <source>
        <dbReference type="SAM" id="Phobius"/>
    </source>
</evidence>
<feature type="region of interest" description="Disordered" evidence="1">
    <location>
        <begin position="1"/>
        <end position="26"/>
    </location>
</feature>
<feature type="transmembrane region" description="Helical" evidence="2">
    <location>
        <begin position="296"/>
        <end position="314"/>
    </location>
</feature>
<keyword evidence="2" id="KW-1133">Transmembrane helix</keyword>
<feature type="transmembrane region" description="Helical" evidence="2">
    <location>
        <begin position="45"/>
        <end position="65"/>
    </location>
</feature>
<organism evidence="3 4">
    <name type="scientific">Wenjunlia tyrosinilytica</name>
    <dbReference type="NCBI Taxonomy" id="1544741"/>
    <lineage>
        <taxon>Bacteria</taxon>
        <taxon>Bacillati</taxon>
        <taxon>Actinomycetota</taxon>
        <taxon>Actinomycetes</taxon>
        <taxon>Kitasatosporales</taxon>
        <taxon>Streptomycetaceae</taxon>
        <taxon>Wenjunlia</taxon>
    </lineage>
</organism>
<feature type="transmembrane region" description="Helical" evidence="2">
    <location>
        <begin position="261"/>
        <end position="284"/>
    </location>
</feature>
<evidence type="ECO:0008006" key="5">
    <source>
        <dbReference type="Google" id="ProtNLM"/>
    </source>
</evidence>
<evidence type="ECO:0000256" key="1">
    <source>
        <dbReference type="SAM" id="MobiDB-lite"/>
    </source>
</evidence>
<sequence length="542" mass="58803">MKTRARSGPGGAEGSEPSAPGAASGDAIGRTRATARLSRLCRDTAYRAVLVAALLVVVLLSLMVVRLPWAGDLGMHAAVLERLIAHPAHPGNPLVDADTPSPYYSPWTVALALLARATGATTFQTLRIAALIDLVLLVSGLRLYVRTFTRRRWALPLAVLCPTLLCGVRLFTWSGYPGLTSLSLCLAYPSTFALGLSFHLWALVRRALRDGWRLPGYLGPGLMLAVIASSHQFTGVVAVLGVLGVVLGARPRPSRRVWPRLAAGAVLALVVLGAWPYYSFFSLLTVGGLEEIHRPLYQHLLAHFGLVLLGVAALTVRFRRDRRDPLVLFFALGALVYTAGGLTAHWSWGRVQPAMLIPAQIALAVEVAGASGRAVRRVLTPLTAAALLVGAWVQAGTLGYVLREDAVPPVLRGVPAQKAWRGYGWLDGRVADGDTVMTKDYFAQRMIPAYGPYTVAPAYPDFFLPDERQRHHDVERYFADGTPRRERAAILAKYHVRWIVSRPGDGGLAPDDPAVRLVERGPRHEQLLRFLGGTPREGRAAR</sequence>
<name>A0A917ZT47_9ACTN</name>
<keyword evidence="2" id="KW-0812">Transmembrane</keyword>
<proteinExistence type="predicted"/>
<keyword evidence="4" id="KW-1185">Reference proteome</keyword>
<feature type="transmembrane region" description="Helical" evidence="2">
    <location>
        <begin position="222"/>
        <end position="249"/>
    </location>
</feature>
<feature type="transmembrane region" description="Helical" evidence="2">
    <location>
        <begin position="326"/>
        <end position="348"/>
    </location>
</feature>
<evidence type="ECO:0000313" key="3">
    <source>
        <dbReference type="EMBL" id="GGO90168.1"/>
    </source>
</evidence>
<reference evidence="3" key="2">
    <citation type="submission" date="2020-09" db="EMBL/GenBank/DDBJ databases">
        <authorList>
            <person name="Sun Q."/>
            <person name="Zhou Y."/>
        </authorList>
    </citation>
    <scope>NUCLEOTIDE SEQUENCE</scope>
    <source>
        <strain evidence="3">CGMCC 4.7201</strain>
    </source>
</reference>
<feature type="transmembrane region" description="Helical" evidence="2">
    <location>
        <begin position="179"/>
        <end position="202"/>
    </location>
</feature>
<dbReference type="EMBL" id="BMMS01000014">
    <property type="protein sequence ID" value="GGO90168.1"/>
    <property type="molecule type" value="Genomic_DNA"/>
</dbReference>